<evidence type="ECO:0000256" key="7">
    <source>
        <dbReference type="SAM" id="SignalP"/>
    </source>
</evidence>
<evidence type="ECO:0000256" key="6">
    <source>
        <dbReference type="ARBA" id="ARBA00043266"/>
    </source>
</evidence>
<dbReference type="Ensembl" id="ENSMICT00000063952.1">
    <property type="protein sequence ID" value="ENSMICP00000041065.1"/>
    <property type="gene ID" value="ENSMICG00000048028.1"/>
</dbReference>
<dbReference type="PANTHER" id="PTHR19367:SF24">
    <property type="entry name" value="T CELL RECEPTOR ALPHA VARIABLE 8-4"/>
    <property type="match status" value="1"/>
</dbReference>
<keyword evidence="6" id="KW-1279">T cell receptor</keyword>
<evidence type="ECO:0000256" key="3">
    <source>
        <dbReference type="ARBA" id="ARBA00023130"/>
    </source>
</evidence>
<reference evidence="9" key="2">
    <citation type="submission" date="2025-08" db="UniProtKB">
        <authorList>
            <consortium name="Ensembl"/>
        </authorList>
    </citation>
    <scope>IDENTIFICATION</scope>
</reference>
<protein>
    <submittedName>
        <fullName evidence="9">T cell receptor alpha variable 8-7 (pseudogene)</fullName>
    </submittedName>
</protein>
<dbReference type="GeneTree" id="ENSGT00940000153073"/>
<evidence type="ECO:0000256" key="5">
    <source>
        <dbReference type="ARBA" id="ARBA00023319"/>
    </source>
</evidence>
<evidence type="ECO:0000256" key="2">
    <source>
        <dbReference type="ARBA" id="ARBA00022859"/>
    </source>
</evidence>
<keyword evidence="3" id="KW-1064">Adaptive immunity</keyword>
<dbReference type="PROSITE" id="PS50835">
    <property type="entry name" value="IG_LIKE"/>
    <property type="match status" value="1"/>
</dbReference>
<dbReference type="InterPro" id="IPR013106">
    <property type="entry name" value="Ig_V-set"/>
</dbReference>
<dbReference type="Proteomes" id="UP000694394">
    <property type="component" value="Chromosome 3"/>
</dbReference>
<evidence type="ECO:0000256" key="4">
    <source>
        <dbReference type="ARBA" id="ARBA00023170"/>
    </source>
</evidence>
<evidence type="ECO:0000256" key="1">
    <source>
        <dbReference type="ARBA" id="ARBA00022729"/>
    </source>
</evidence>
<sequence>MLSVTILLLGMLYTLRRTGAQSVTQPDIHVTVSERDSLKLRCNYSTGGGASYLFWYVQYPGQSLQFLLKYVSGDTLVKGMKGFEAELRKNETSFHLKKHSAHLSDSAQYFCALSDTVPGAA</sequence>
<dbReference type="EMBL" id="ABDC03004398">
    <property type="status" value="NOT_ANNOTATED_CDS"/>
    <property type="molecule type" value="Genomic_DNA"/>
</dbReference>
<reference evidence="9" key="1">
    <citation type="submission" date="2016-12" db="EMBL/GenBank/DDBJ databases">
        <title>Mouse lemur reference genome and diversity panel.</title>
        <authorList>
            <person name="Harris R."/>
            <person name="Larsen P."/>
            <person name="Liu Y."/>
            <person name="Hughes D.S."/>
            <person name="Murali S."/>
            <person name="Raveendran M."/>
            <person name="Korchina V."/>
            <person name="Wang M."/>
            <person name="Jhangiani S."/>
            <person name="Bandaranaike D."/>
            <person name="Bellair M."/>
            <person name="Blankenburg K."/>
            <person name="Chao H."/>
            <person name="Dahdouli M."/>
            <person name="Dinh H."/>
            <person name="Doddapaneni H."/>
            <person name="English A."/>
            <person name="Firestine M."/>
            <person name="Gnanaolivu R."/>
            <person name="Gross S."/>
            <person name="Hernandez B."/>
            <person name="Javaid M."/>
            <person name="Jayaseelan J."/>
            <person name="Jones J."/>
            <person name="Khan Z."/>
            <person name="Kovar C."/>
            <person name="Kurapati P."/>
            <person name="Le B."/>
            <person name="Lee S."/>
            <person name="Li M."/>
            <person name="Mathew T."/>
            <person name="Narasimhan A."/>
            <person name="Ngo D."/>
            <person name="Nguyen L."/>
            <person name="Okwuonu G."/>
            <person name="Ongeri F."/>
            <person name="Osuji N."/>
            <person name="Pu L.-L."/>
            <person name="Puazo M."/>
            <person name="Quiroz J."/>
            <person name="Raj R."/>
            <person name="Rajbhandari K."/>
            <person name="Reid J.G."/>
            <person name="Santibanez J."/>
            <person name="Sexton D."/>
            <person name="Skinner E."/>
            <person name="Vee V."/>
            <person name="Weissenberger G."/>
            <person name="Wu Y."/>
            <person name="Xin Y."/>
            <person name="Han Y."/>
            <person name="Campbell C."/>
            <person name="Brown A."/>
            <person name="Sullivan B."/>
            <person name="Shelton J."/>
            <person name="Brown S."/>
            <person name="Dudchenko O."/>
            <person name="Machol I."/>
            <person name="Durand N."/>
            <person name="Shamim M."/>
            <person name="Lieberman A."/>
            <person name="Muzny D.M."/>
            <person name="Richards S."/>
            <person name="Yoder A."/>
            <person name="Worley K.C."/>
            <person name="Rogers J."/>
            <person name="Gibbs R.A."/>
        </authorList>
    </citation>
    <scope>NUCLEOTIDE SEQUENCE [LARGE SCALE GENOMIC DNA]</scope>
</reference>
<dbReference type="GO" id="GO:0002250">
    <property type="term" value="P:adaptive immune response"/>
    <property type="evidence" value="ECO:0007669"/>
    <property type="project" value="UniProtKB-KW"/>
</dbReference>
<reference evidence="9" key="3">
    <citation type="submission" date="2025-09" db="UniProtKB">
        <authorList>
            <consortium name="Ensembl"/>
        </authorList>
    </citation>
    <scope>IDENTIFICATION</scope>
</reference>
<feature type="domain" description="Ig-like" evidence="8">
    <location>
        <begin position="20"/>
        <end position="121"/>
    </location>
</feature>
<proteinExistence type="predicted"/>
<keyword evidence="1 7" id="KW-0732">Signal</keyword>
<dbReference type="Gene3D" id="2.60.40.10">
    <property type="entry name" value="Immunoglobulins"/>
    <property type="match status" value="1"/>
</dbReference>
<dbReference type="InterPro" id="IPR051287">
    <property type="entry name" value="TCR_variable_region"/>
</dbReference>
<gene>
    <name evidence="9" type="primary">TRAV8-7</name>
</gene>
<keyword evidence="10" id="KW-1185">Reference proteome</keyword>
<dbReference type="AlphaFoldDB" id="A0A8C5XU70"/>
<dbReference type="GO" id="GO:0042101">
    <property type="term" value="C:T cell receptor complex"/>
    <property type="evidence" value="ECO:0007669"/>
    <property type="project" value="UniProtKB-KW"/>
</dbReference>
<organism evidence="9 10">
    <name type="scientific">Microcebus murinus</name>
    <name type="common">Gray mouse lemur</name>
    <name type="synonym">Lemur murinus</name>
    <dbReference type="NCBI Taxonomy" id="30608"/>
    <lineage>
        <taxon>Eukaryota</taxon>
        <taxon>Metazoa</taxon>
        <taxon>Chordata</taxon>
        <taxon>Craniata</taxon>
        <taxon>Vertebrata</taxon>
        <taxon>Euteleostomi</taxon>
        <taxon>Mammalia</taxon>
        <taxon>Eutheria</taxon>
        <taxon>Euarchontoglires</taxon>
        <taxon>Primates</taxon>
        <taxon>Strepsirrhini</taxon>
        <taxon>Lemuriformes</taxon>
        <taxon>Cheirogaleidae</taxon>
        <taxon>Microcebus</taxon>
    </lineage>
</organism>
<keyword evidence="4" id="KW-0675">Receptor</keyword>
<dbReference type="PANTHER" id="PTHR19367">
    <property type="entry name" value="T-CELL RECEPTOR ALPHA CHAIN V REGION"/>
    <property type="match status" value="1"/>
</dbReference>
<evidence type="ECO:0000313" key="9">
    <source>
        <dbReference type="Ensembl" id="ENSMICP00000041065.1"/>
    </source>
</evidence>
<keyword evidence="2" id="KW-0391">Immunity</keyword>
<dbReference type="SUPFAM" id="SSF48726">
    <property type="entry name" value="Immunoglobulin"/>
    <property type="match status" value="1"/>
</dbReference>
<feature type="signal peptide" evidence="7">
    <location>
        <begin position="1"/>
        <end position="20"/>
    </location>
</feature>
<keyword evidence="5" id="KW-0393">Immunoglobulin domain</keyword>
<feature type="chain" id="PRO_5034701980" evidence="7">
    <location>
        <begin position="21"/>
        <end position="121"/>
    </location>
</feature>
<accession>A0A8C5XU70</accession>
<name>A0A8C5XU70_MICMU</name>
<evidence type="ECO:0000313" key="10">
    <source>
        <dbReference type="Proteomes" id="UP000694394"/>
    </source>
</evidence>
<dbReference type="SMART" id="SM00406">
    <property type="entry name" value="IGv"/>
    <property type="match status" value="1"/>
</dbReference>
<dbReference type="InterPro" id="IPR036179">
    <property type="entry name" value="Ig-like_dom_sf"/>
</dbReference>
<evidence type="ECO:0000259" key="8">
    <source>
        <dbReference type="PROSITE" id="PS50835"/>
    </source>
</evidence>
<dbReference type="InterPro" id="IPR013783">
    <property type="entry name" value="Ig-like_fold"/>
</dbReference>
<dbReference type="InterPro" id="IPR007110">
    <property type="entry name" value="Ig-like_dom"/>
</dbReference>
<dbReference type="Pfam" id="PF07686">
    <property type="entry name" value="V-set"/>
    <property type="match status" value="1"/>
</dbReference>